<comment type="caution">
    <text evidence="2">The sequence shown here is derived from an EMBL/GenBank/DDBJ whole genome shotgun (WGS) entry which is preliminary data.</text>
</comment>
<dbReference type="Pfam" id="PF08020">
    <property type="entry name" value="DUF1706"/>
    <property type="match status" value="1"/>
</dbReference>
<evidence type="ECO:0000313" key="2">
    <source>
        <dbReference type="EMBL" id="GHO99325.1"/>
    </source>
</evidence>
<dbReference type="SUPFAM" id="SSF109854">
    <property type="entry name" value="DinB/YfiT-like putative metalloenzymes"/>
    <property type="match status" value="1"/>
</dbReference>
<gene>
    <name evidence="2" type="ORF">KSF_093730</name>
</gene>
<dbReference type="PROSITE" id="PS50005">
    <property type="entry name" value="TPR"/>
    <property type="match status" value="1"/>
</dbReference>
<dbReference type="InterPro" id="IPR011990">
    <property type="entry name" value="TPR-like_helical_dom_sf"/>
</dbReference>
<dbReference type="InterPro" id="IPR019734">
    <property type="entry name" value="TPR_rpt"/>
</dbReference>
<dbReference type="InterPro" id="IPR012550">
    <property type="entry name" value="DUF1706"/>
</dbReference>
<protein>
    <recommendedName>
        <fullName evidence="4">DinB-like domain-containing protein</fullName>
    </recommendedName>
</protein>
<dbReference type="EMBL" id="BNJK01000002">
    <property type="protein sequence ID" value="GHO99325.1"/>
    <property type="molecule type" value="Genomic_DNA"/>
</dbReference>
<evidence type="ECO:0008006" key="4">
    <source>
        <dbReference type="Google" id="ProtNLM"/>
    </source>
</evidence>
<name>A0A8J3N8A2_9CHLR</name>
<evidence type="ECO:0000256" key="1">
    <source>
        <dbReference type="PROSITE-ProRule" id="PRU00339"/>
    </source>
</evidence>
<dbReference type="InterPro" id="IPR034660">
    <property type="entry name" value="DinB/YfiT-like"/>
</dbReference>
<dbReference type="SUPFAM" id="SSF48452">
    <property type="entry name" value="TPR-like"/>
    <property type="match status" value="1"/>
</dbReference>
<dbReference type="AlphaFoldDB" id="A0A8J3N8A2"/>
<dbReference type="Pfam" id="PF13181">
    <property type="entry name" value="TPR_8"/>
    <property type="match status" value="1"/>
</dbReference>
<organism evidence="2 3">
    <name type="scientific">Reticulibacter mediterranei</name>
    <dbReference type="NCBI Taxonomy" id="2778369"/>
    <lineage>
        <taxon>Bacteria</taxon>
        <taxon>Bacillati</taxon>
        <taxon>Chloroflexota</taxon>
        <taxon>Ktedonobacteria</taxon>
        <taxon>Ktedonobacterales</taxon>
        <taxon>Reticulibacteraceae</taxon>
        <taxon>Reticulibacter</taxon>
    </lineage>
</organism>
<dbReference type="Proteomes" id="UP000597444">
    <property type="component" value="Unassembled WGS sequence"/>
</dbReference>
<dbReference type="SMART" id="SM00028">
    <property type="entry name" value="TPR"/>
    <property type="match status" value="1"/>
</dbReference>
<sequence length="237" mass="27562">MTAQPFKTIVLDLLQQGHRDEAVFWQGLDETERTAIGTPELWSAKDHIAHRTFWYQKLILKLTAALHHKEVSSDEESDEQLNSKNFEQHKLRSWPAIHSEYEQIYAELVKLAEQFSEEDLTVPGRFAWISGEWPLYAAFLGNCYEHDQEHLAQYYSDRNDLTRAIEIRERCVNRIMQAEVPGWAKGSFLYNLACFYAQQNQPGKAVQLLQEAVTLSPHFEEQLKRDPDLAALRDQSI</sequence>
<keyword evidence="3" id="KW-1185">Reference proteome</keyword>
<proteinExistence type="predicted"/>
<evidence type="ECO:0000313" key="3">
    <source>
        <dbReference type="Proteomes" id="UP000597444"/>
    </source>
</evidence>
<dbReference type="RefSeq" id="WP_220209972.1">
    <property type="nucleotide sequence ID" value="NZ_BNJK01000002.1"/>
</dbReference>
<keyword evidence="1" id="KW-0802">TPR repeat</keyword>
<reference evidence="2" key="1">
    <citation type="submission" date="2020-10" db="EMBL/GenBank/DDBJ databases">
        <title>Taxonomic study of unclassified bacteria belonging to the class Ktedonobacteria.</title>
        <authorList>
            <person name="Yabe S."/>
            <person name="Wang C.M."/>
            <person name="Zheng Y."/>
            <person name="Sakai Y."/>
            <person name="Cavaletti L."/>
            <person name="Monciardini P."/>
            <person name="Donadio S."/>
        </authorList>
    </citation>
    <scope>NUCLEOTIDE SEQUENCE</scope>
    <source>
        <strain evidence="2">ID150040</strain>
    </source>
</reference>
<dbReference type="Gene3D" id="1.20.120.450">
    <property type="entry name" value="dinb family like domain"/>
    <property type="match status" value="1"/>
</dbReference>
<dbReference type="NCBIfam" id="NF047558">
    <property type="entry name" value="TPR_END_plus"/>
    <property type="match status" value="1"/>
</dbReference>
<feature type="repeat" description="TPR" evidence="1">
    <location>
        <begin position="186"/>
        <end position="219"/>
    </location>
</feature>
<accession>A0A8J3N8A2</accession>